<feature type="transmembrane region" description="Helical" evidence="6">
    <location>
        <begin position="428"/>
        <end position="450"/>
    </location>
</feature>
<comment type="caution">
    <text evidence="7">The sequence shown here is derived from an EMBL/GenBank/DDBJ whole genome shotgun (WGS) entry which is preliminary data.</text>
</comment>
<dbReference type="GO" id="GO:0022857">
    <property type="term" value="F:transmembrane transporter activity"/>
    <property type="evidence" value="ECO:0007669"/>
    <property type="project" value="InterPro"/>
</dbReference>
<feature type="transmembrane region" description="Helical" evidence="6">
    <location>
        <begin position="373"/>
        <end position="391"/>
    </location>
</feature>
<comment type="subcellular location">
    <subcellularLocation>
        <location evidence="1">Membrane</location>
        <topology evidence="1">Multi-pass membrane protein</topology>
    </subcellularLocation>
</comment>
<evidence type="ECO:0000256" key="2">
    <source>
        <dbReference type="ARBA" id="ARBA00022692"/>
    </source>
</evidence>
<evidence type="ECO:0000256" key="6">
    <source>
        <dbReference type="SAM" id="Phobius"/>
    </source>
</evidence>
<dbReference type="InterPro" id="IPR011701">
    <property type="entry name" value="MFS"/>
</dbReference>
<reference evidence="7" key="1">
    <citation type="submission" date="2023-01" db="EMBL/GenBank/DDBJ databases">
        <title>The chitinases involved in constricting ring structure development in the nematode-trapping fungus Drechslerella dactyloides.</title>
        <authorList>
            <person name="Wang R."/>
            <person name="Zhang L."/>
            <person name="Tang P."/>
            <person name="Li S."/>
            <person name="Liang L."/>
        </authorList>
    </citation>
    <scope>NUCLEOTIDE SEQUENCE</scope>
    <source>
        <strain evidence="7">YMF1.00031</strain>
    </source>
</reference>
<feature type="region of interest" description="Disordered" evidence="5">
    <location>
        <begin position="1"/>
        <end position="25"/>
    </location>
</feature>
<feature type="transmembrane region" description="Helical" evidence="6">
    <location>
        <begin position="149"/>
        <end position="171"/>
    </location>
</feature>
<dbReference type="InterPro" id="IPR036259">
    <property type="entry name" value="MFS_trans_sf"/>
</dbReference>
<evidence type="ECO:0000313" key="7">
    <source>
        <dbReference type="EMBL" id="KAJ6262052.1"/>
    </source>
</evidence>
<dbReference type="PANTHER" id="PTHR23507">
    <property type="entry name" value="ZGC:174356"/>
    <property type="match status" value="1"/>
</dbReference>
<organism evidence="7 8">
    <name type="scientific">Drechslerella dactyloides</name>
    <name type="common">Nematode-trapping fungus</name>
    <name type="synonym">Arthrobotrys dactyloides</name>
    <dbReference type="NCBI Taxonomy" id="74499"/>
    <lineage>
        <taxon>Eukaryota</taxon>
        <taxon>Fungi</taxon>
        <taxon>Dikarya</taxon>
        <taxon>Ascomycota</taxon>
        <taxon>Pezizomycotina</taxon>
        <taxon>Orbiliomycetes</taxon>
        <taxon>Orbiliales</taxon>
        <taxon>Orbiliaceae</taxon>
        <taxon>Drechslerella</taxon>
    </lineage>
</organism>
<evidence type="ECO:0000256" key="1">
    <source>
        <dbReference type="ARBA" id="ARBA00004141"/>
    </source>
</evidence>
<dbReference type="PANTHER" id="PTHR23507:SF1">
    <property type="entry name" value="FI18259P1-RELATED"/>
    <property type="match status" value="1"/>
</dbReference>
<dbReference type="Pfam" id="PF07690">
    <property type="entry name" value="MFS_1"/>
    <property type="match status" value="1"/>
</dbReference>
<evidence type="ECO:0000256" key="4">
    <source>
        <dbReference type="ARBA" id="ARBA00023136"/>
    </source>
</evidence>
<dbReference type="Gene3D" id="1.20.1250.20">
    <property type="entry name" value="MFS general substrate transporter like domains"/>
    <property type="match status" value="1"/>
</dbReference>
<sequence length="540" mass="57840">MDRQDEHTPLLPAGHGTGLSTSNSEYDPPLVCADTEAGPTQTTRRALPLIILACTTLFVFNVGDQFLRSPQVRIYEDIICRRYYESHGGSQLYPAGQQIPEEKCKIAPVESELALIRGFEPLFDAIPSLLAAIPMGMLADNPKIGRKPIILAALIGSLAQMAWVTAVTWFSDALPLRWVWAGSVFLVTGGSEVTNAILYTMIIDITPSTELASTFFTMQLVGSWMPVLVAPPIVSALMLNAGNWLPFSIGLFLSLCGFTLLCFAPETIKAHHVRPAKISESQTATANSETSSIASDVAGPTIQRLIARITDHTHQFIESSSFVFNSPHLIILICSLMMSTVSALRAMEMVVYYASARYSIAIAKSNLLNTVNAIVSISILSSLPFASAFLTKKLGLSSQRKDLLVARVSVIMFAIGWSGVGLAPTLPFAIAALVVGTLGSGFSGSVRSLSASYVEPHHQARLASFVALMSAVGNFVGSPLLAGLYRFGLSMGDPAWYGLPFMGLGTMFAVVAGALWLVVRLPEDGEPVIVDEDRPGGGVE</sequence>
<evidence type="ECO:0000256" key="3">
    <source>
        <dbReference type="ARBA" id="ARBA00022989"/>
    </source>
</evidence>
<dbReference type="Proteomes" id="UP001221413">
    <property type="component" value="Unassembled WGS sequence"/>
</dbReference>
<dbReference type="EMBL" id="JAQGDS010000003">
    <property type="protein sequence ID" value="KAJ6262052.1"/>
    <property type="molecule type" value="Genomic_DNA"/>
</dbReference>
<feature type="transmembrane region" description="Helical" evidence="6">
    <location>
        <begin position="244"/>
        <end position="264"/>
    </location>
</feature>
<evidence type="ECO:0000256" key="5">
    <source>
        <dbReference type="SAM" id="MobiDB-lite"/>
    </source>
</evidence>
<evidence type="ECO:0000313" key="8">
    <source>
        <dbReference type="Proteomes" id="UP001221413"/>
    </source>
</evidence>
<proteinExistence type="predicted"/>
<feature type="transmembrane region" description="Helical" evidence="6">
    <location>
        <begin position="497"/>
        <end position="519"/>
    </location>
</feature>
<feature type="transmembrane region" description="Helical" evidence="6">
    <location>
        <begin position="46"/>
        <end position="63"/>
    </location>
</feature>
<keyword evidence="3 6" id="KW-1133">Transmembrane helix</keyword>
<feature type="transmembrane region" description="Helical" evidence="6">
    <location>
        <begin position="177"/>
        <end position="203"/>
    </location>
</feature>
<dbReference type="AlphaFoldDB" id="A0AAD6J188"/>
<feature type="transmembrane region" description="Helical" evidence="6">
    <location>
        <begin position="403"/>
        <end position="422"/>
    </location>
</feature>
<keyword evidence="4 6" id="KW-0472">Membrane</keyword>
<keyword evidence="8" id="KW-1185">Reference proteome</keyword>
<feature type="transmembrane region" description="Helical" evidence="6">
    <location>
        <begin position="462"/>
        <end position="485"/>
    </location>
</feature>
<name>A0AAD6J188_DREDA</name>
<accession>A0AAD6J188</accession>
<feature type="transmembrane region" description="Helical" evidence="6">
    <location>
        <begin position="329"/>
        <end position="353"/>
    </location>
</feature>
<gene>
    <name evidence="7" type="ORF">Dda_2855</name>
</gene>
<dbReference type="SUPFAM" id="SSF103473">
    <property type="entry name" value="MFS general substrate transporter"/>
    <property type="match status" value="1"/>
</dbReference>
<dbReference type="GO" id="GO:0016020">
    <property type="term" value="C:membrane"/>
    <property type="evidence" value="ECO:0007669"/>
    <property type="project" value="UniProtKB-SubCell"/>
</dbReference>
<keyword evidence="2 6" id="KW-0812">Transmembrane</keyword>
<evidence type="ECO:0008006" key="9">
    <source>
        <dbReference type="Google" id="ProtNLM"/>
    </source>
</evidence>
<protein>
    <recommendedName>
        <fullName evidence="9">Major facilitator superfamily (MFS) profile domain-containing protein</fullName>
    </recommendedName>
</protein>
<feature type="transmembrane region" description="Helical" evidence="6">
    <location>
        <begin position="215"/>
        <end position="238"/>
    </location>
</feature>